<feature type="region of interest" description="Disordered" evidence="2">
    <location>
        <begin position="161"/>
        <end position="255"/>
    </location>
</feature>
<keyword evidence="5" id="KW-1185">Reference proteome</keyword>
<feature type="DNA-binding region" description="HMG box" evidence="1">
    <location>
        <begin position="258"/>
        <end position="326"/>
    </location>
</feature>
<feature type="region of interest" description="Disordered" evidence="2">
    <location>
        <begin position="32"/>
        <end position="64"/>
    </location>
</feature>
<dbReference type="Proteomes" id="UP001162483">
    <property type="component" value="Unassembled WGS sequence"/>
</dbReference>
<feature type="compositionally biased region" description="Polar residues" evidence="2">
    <location>
        <begin position="161"/>
        <end position="179"/>
    </location>
</feature>
<dbReference type="PROSITE" id="PS50118">
    <property type="entry name" value="HMG_BOX_2"/>
    <property type="match status" value="1"/>
</dbReference>
<dbReference type="Pfam" id="PF00505">
    <property type="entry name" value="HMG_box"/>
    <property type="match status" value="1"/>
</dbReference>
<evidence type="ECO:0000259" key="3">
    <source>
        <dbReference type="PROSITE" id="PS50118"/>
    </source>
</evidence>
<evidence type="ECO:0000256" key="2">
    <source>
        <dbReference type="SAM" id="MobiDB-lite"/>
    </source>
</evidence>
<sequence length="369" mass="40462">MTCRYFPSTHGGHKVLLGSTEDGWQNINHRAEVSGLSGPPDIHSAQRMPENGTQNPGRDVSRRQRVVCRTQSSEPGRSWCRTFLPHLQKMVTRVPGWSPSRCPLLLPPSALVPPQSSGAWFLGLSPSLRSSPVDDVTVGGVVPPVLFEEVQICCSSPLQEPTLSSTLSRDHSYQSQKGVSTGDPGPQQDESRGEKQQPDTSAGTELKMRPPGSVTKSRACSKVRAGKVKPPASGHPPSAHTSGKAGKPLGPTRLQPMRKKCVNGFIMFCRLNRKAYLRVNPGTASTAATRDLADLWRNMSLQERRPYCMKALRFSLNHDRLVKQRNVSLLHGDVSPPKPLTVLLAEKSCPVTSVPRYSLQDTEFFVHDL</sequence>
<dbReference type="InterPro" id="IPR036910">
    <property type="entry name" value="HMG_box_dom_sf"/>
</dbReference>
<keyword evidence="1" id="KW-0539">Nucleus</keyword>
<dbReference type="InterPro" id="IPR009071">
    <property type="entry name" value="HMG_box_dom"/>
</dbReference>
<dbReference type="SMART" id="SM00398">
    <property type="entry name" value="HMG"/>
    <property type="match status" value="1"/>
</dbReference>
<accession>A0ABN9FTE2</accession>
<dbReference type="PANTHER" id="PTHR47658">
    <property type="entry name" value="HIGH MOBILITY GROUP B PROTEIN 12-RELATED"/>
    <property type="match status" value="1"/>
</dbReference>
<feature type="domain" description="HMG box" evidence="3">
    <location>
        <begin position="258"/>
        <end position="326"/>
    </location>
</feature>
<reference evidence="4" key="1">
    <citation type="submission" date="2023-05" db="EMBL/GenBank/DDBJ databases">
        <authorList>
            <person name="Stuckert A."/>
        </authorList>
    </citation>
    <scope>NUCLEOTIDE SEQUENCE</scope>
</reference>
<evidence type="ECO:0000256" key="1">
    <source>
        <dbReference type="PROSITE-ProRule" id="PRU00267"/>
    </source>
</evidence>
<organism evidence="4 5">
    <name type="scientific">Staurois parvus</name>
    <dbReference type="NCBI Taxonomy" id="386267"/>
    <lineage>
        <taxon>Eukaryota</taxon>
        <taxon>Metazoa</taxon>
        <taxon>Chordata</taxon>
        <taxon>Craniata</taxon>
        <taxon>Vertebrata</taxon>
        <taxon>Euteleostomi</taxon>
        <taxon>Amphibia</taxon>
        <taxon>Batrachia</taxon>
        <taxon>Anura</taxon>
        <taxon>Neobatrachia</taxon>
        <taxon>Ranoidea</taxon>
        <taxon>Ranidae</taxon>
        <taxon>Staurois</taxon>
    </lineage>
</organism>
<comment type="caution">
    <text evidence="4">The sequence shown here is derived from an EMBL/GenBank/DDBJ whole genome shotgun (WGS) entry which is preliminary data.</text>
</comment>
<proteinExistence type="predicted"/>
<dbReference type="EMBL" id="CATNWA010017419">
    <property type="protein sequence ID" value="CAI9600328.1"/>
    <property type="molecule type" value="Genomic_DNA"/>
</dbReference>
<evidence type="ECO:0000313" key="4">
    <source>
        <dbReference type="EMBL" id="CAI9600328.1"/>
    </source>
</evidence>
<dbReference type="CDD" id="cd21977">
    <property type="entry name" value="HMG-box_BHMG1"/>
    <property type="match status" value="1"/>
</dbReference>
<protein>
    <recommendedName>
        <fullName evidence="3">HMG box domain-containing protein</fullName>
    </recommendedName>
</protein>
<gene>
    <name evidence="4" type="ORF">SPARVUS_LOCUS12731276</name>
</gene>
<dbReference type="Gene3D" id="1.10.30.10">
    <property type="entry name" value="High mobility group box domain"/>
    <property type="match status" value="1"/>
</dbReference>
<dbReference type="PANTHER" id="PTHR47658:SF1">
    <property type="entry name" value="MEIOSIS INITIATOR PROTEIN"/>
    <property type="match status" value="1"/>
</dbReference>
<name>A0ABN9FTE2_9NEOB</name>
<keyword evidence="1" id="KW-0238">DNA-binding</keyword>
<evidence type="ECO:0000313" key="5">
    <source>
        <dbReference type="Proteomes" id="UP001162483"/>
    </source>
</evidence>
<dbReference type="SUPFAM" id="SSF47095">
    <property type="entry name" value="HMG-box"/>
    <property type="match status" value="1"/>
</dbReference>